<reference evidence="4" key="1">
    <citation type="submission" date="2016-01" db="EMBL/GenBank/DDBJ databases">
        <authorList>
            <person name="Mitreva M."/>
            <person name="Pepin K.H."/>
            <person name="Mihindukulasuriya K.A."/>
            <person name="Fulton R."/>
            <person name="Fronick C."/>
            <person name="O'Laughlin M."/>
            <person name="Miner T."/>
            <person name="Herter B."/>
            <person name="Rosa B.A."/>
            <person name="Cordes M."/>
            <person name="Tomlinson C."/>
            <person name="Wollam A."/>
            <person name="Palsikar V.B."/>
            <person name="Mardis E.R."/>
            <person name="Wilson R.K."/>
        </authorList>
    </citation>
    <scope>NUCLEOTIDE SEQUENCE [LARGE SCALE GENOMIC DNA]</scope>
    <source>
        <strain evidence="4">DNF00019</strain>
    </source>
</reference>
<dbReference type="PROSITE" id="PS51257">
    <property type="entry name" value="PROKAR_LIPOPROTEIN"/>
    <property type="match status" value="1"/>
</dbReference>
<evidence type="ECO:0000313" key="4">
    <source>
        <dbReference type="Proteomes" id="UP000070675"/>
    </source>
</evidence>
<name>A0A133XQM5_9ACTN</name>
<feature type="compositionally biased region" description="Polar residues" evidence="1">
    <location>
        <begin position="224"/>
        <end position="244"/>
    </location>
</feature>
<feature type="compositionally biased region" description="Low complexity" evidence="1">
    <location>
        <begin position="212"/>
        <end position="222"/>
    </location>
</feature>
<keyword evidence="2" id="KW-0472">Membrane</keyword>
<accession>A0A133XQM5</accession>
<dbReference type="EMBL" id="LSCR01000040">
    <property type="protein sequence ID" value="KXB33240.1"/>
    <property type="molecule type" value="Genomic_DNA"/>
</dbReference>
<feature type="transmembrane region" description="Helical" evidence="2">
    <location>
        <begin position="7"/>
        <end position="31"/>
    </location>
</feature>
<evidence type="ECO:0000256" key="2">
    <source>
        <dbReference type="SAM" id="Phobius"/>
    </source>
</evidence>
<dbReference type="PATRIC" id="fig|1393034.3.peg.1181"/>
<sequence length="244" mass="27655">MKIFRRIFLSIYAIIGLLLTAVLACMWYNVFPPQIVRFLQTDTMVYSLFACLGIVAAGFIGALWYALFYRTPKVLVLRDSQQGIITITQAALASQVTHIVEAQGDISVYKVQIHIYRNNTVFVAVWVSPRLVMDVARRGEELLNALTRELKLLCGDHLAKVHISYVQFQTRPEDQRDDQYDDRSDDKISAAEKNNAVEKHARAEKHSVDAKPAASSQSQAPQNEPVQSHYNEITYTPTTHTQNE</sequence>
<dbReference type="NCBIfam" id="NF033218">
    <property type="entry name" value="anchor_AmaP"/>
    <property type="match status" value="1"/>
</dbReference>
<proteinExistence type="predicted"/>
<protein>
    <recommendedName>
        <fullName evidence="5">Alkaline shock response membrane anchor protein AmaP</fullName>
    </recommendedName>
</protein>
<keyword evidence="4" id="KW-1185">Reference proteome</keyword>
<comment type="caution">
    <text evidence="3">The sequence shown here is derived from an EMBL/GenBank/DDBJ whole genome shotgun (WGS) entry which is preliminary data.</text>
</comment>
<feature type="compositionally biased region" description="Basic and acidic residues" evidence="1">
    <location>
        <begin position="171"/>
        <end position="209"/>
    </location>
</feature>
<gene>
    <name evidence="3" type="ORF">HMPREF3192_01212</name>
</gene>
<dbReference type="RefSeq" id="WP_066306158.1">
    <property type="nucleotide sequence ID" value="NZ_KQ959516.1"/>
</dbReference>
<dbReference type="AlphaFoldDB" id="A0A133XQM5"/>
<keyword evidence="2" id="KW-0812">Transmembrane</keyword>
<dbReference type="STRING" id="1393034.HMPREF3192_01212"/>
<evidence type="ECO:0000313" key="3">
    <source>
        <dbReference type="EMBL" id="KXB33240.1"/>
    </source>
</evidence>
<evidence type="ECO:0000256" key="1">
    <source>
        <dbReference type="SAM" id="MobiDB-lite"/>
    </source>
</evidence>
<evidence type="ECO:0008006" key="5">
    <source>
        <dbReference type="Google" id="ProtNLM"/>
    </source>
</evidence>
<dbReference type="Proteomes" id="UP000070675">
    <property type="component" value="Unassembled WGS sequence"/>
</dbReference>
<feature type="transmembrane region" description="Helical" evidence="2">
    <location>
        <begin position="43"/>
        <end position="68"/>
    </location>
</feature>
<organism evidence="3 4">
    <name type="scientific">Atopobium deltae</name>
    <dbReference type="NCBI Taxonomy" id="1393034"/>
    <lineage>
        <taxon>Bacteria</taxon>
        <taxon>Bacillati</taxon>
        <taxon>Actinomycetota</taxon>
        <taxon>Coriobacteriia</taxon>
        <taxon>Coriobacteriales</taxon>
        <taxon>Atopobiaceae</taxon>
        <taxon>Atopobium</taxon>
    </lineage>
</organism>
<feature type="region of interest" description="Disordered" evidence="1">
    <location>
        <begin position="171"/>
        <end position="244"/>
    </location>
</feature>
<keyword evidence="2" id="KW-1133">Transmembrane helix</keyword>